<protein>
    <submittedName>
        <fullName evidence="3">Rrp15p-domain-containing protein</fullName>
    </submittedName>
</protein>
<dbReference type="OrthoDB" id="20949at2759"/>
<accession>A0A8H8DHC6</accession>
<evidence type="ECO:0000256" key="2">
    <source>
        <dbReference type="SAM" id="MobiDB-lite"/>
    </source>
</evidence>
<dbReference type="Proteomes" id="UP000673691">
    <property type="component" value="Unassembled WGS sequence"/>
</dbReference>
<feature type="compositionally biased region" description="Low complexity" evidence="2">
    <location>
        <begin position="59"/>
        <end position="89"/>
    </location>
</feature>
<dbReference type="PANTHER" id="PTHR13245">
    <property type="entry name" value="RRP15-LIKE PROTEIN"/>
    <property type="match status" value="1"/>
</dbReference>
<feature type="region of interest" description="Disordered" evidence="2">
    <location>
        <begin position="1"/>
        <end position="133"/>
    </location>
</feature>
<dbReference type="InterPro" id="IPR012459">
    <property type="entry name" value="Rrp15"/>
</dbReference>
<comment type="similarity">
    <text evidence="1">Belongs to the RRP15 family.</text>
</comment>
<gene>
    <name evidence="3" type="ORF">BJ554DRAFT_1867</name>
</gene>
<sequence length="264" mass="27790">MTAKAVDGAAAAATARRADPARAERRRGRIQRDAATAAEGERGARACGEKRKRPRGTSAGRLPAREPAAAAPAGRLPAREPAAAAPAGGVLADSDDSSEAFASAGDDSDDSHDGFASVDDDDDDGDDDDDSPAAFATSMAKILGSTLKVADRKAPILAKSRGIERRIEEEKLESKARKALASERKRLASKDRVLPDSTRLDYESRLKRVAARGVVKLFNAINEHHKADMPDTVGKSAATKEKVASMSKASFLELLKSGKPADMS</sequence>
<dbReference type="GO" id="GO:0030687">
    <property type="term" value="C:preribosome, large subunit precursor"/>
    <property type="evidence" value="ECO:0007669"/>
    <property type="project" value="TreeGrafter"/>
</dbReference>
<feature type="compositionally biased region" description="Acidic residues" evidence="2">
    <location>
        <begin position="118"/>
        <end position="131"/>
    </location>
</feature>
<proteinExistence type="inferred from homology"/>
<keyword evidence="4" id="KW-1185">Reference proteome</keyword>
<reference evidence="3 4" key="1">
    <citation type="journal article" name="Sci. Rep.">
        <title>Genome-scale phylogenetic analyses confirm Olpidium as the closest living zoosporic fungus to the non-flagellated, terrestrial fungi.</title>
        <authorList>
            <person name="Chang Y."/>
            <person name="Rochon D."/>
            <person name="Sekimoto S."/>
            <person name="Wang Y."/>
            <person name="Chovatia M."/>
            <person name="Sandor L."/>
            <person name="Salamov A."/>
            <person name="Grigoriev I.V."/>
            <person name="Stajich J.E."/>
            <person name="Spatafora J.W."/>
        </authorList>
    </citation>
    <scope>NUCLEOTIDE SEQUENCE [LARGE SCALE GENOMIC DNA]</scope>
    <source>
        <strain evidence="3">S191</strain>
    </source>
</reference>
<dbReference type="GO" id="GO:0000470">
    <property type="term" value="P:maturation of LSU-rRNA"/>
    <property type="evidence" value="ECO:0007669"/>
    <property type="project" value="TreeGrafter"/>
</dbReference>
<feature type="compositionally biased region" description="Low complexity" evidence="2">
    <location>
        <begin position="1"/>
        <end position="15"/>
    </location>
</feature>
<evidence type="ECO:0000313" key="3">
    <source>
        <dbReference type="EMBL" id="KAG5458002.1"/>
    </source>
</evidence>
<comment type="caution">
    <text evidence="3">The sequence shown here is derived from an EMBL/GenBank/DDBJ whole genome shotgun (WGS) entry which is preliminary data.</text>
</comment>
<dbReference type="EMBL" id="JAEFCI010009136">
    <property type="protein sequence ID" value="KAG5458002.1"/>
    <property type="molecule type" value="Genomic_DNA"/>
</dbReference>
<organism evidence="3 4">
    <name type="scientific">Olpidium bornovanus</name>
    <dbReference type="NCBI Taxonomy" id="278681"/>
    <lineage>
        <taxon>Eukaryota</taxon>
        <taxon>Fungi</taxon>
        <taxon>Fungi incertae sedis</taxon>
        <taxon>Olpidiomycota</taxon>
        <taxon>Olpidiomycotina</taxon>
        <taxon>Olpidiomycetes</taxon>
        <taxon>Olpidiales</taxon>
        <taxon>Olpidiaceae</taxon>
        <taxon>Olpidium</taxon>
    </lineage>
</organism>
<dbReference type="AlphaFoldDB" id="A0A8H8DHC6"/>
<dbReference type="PANTHER" id="PTHR13245:SF14">
    <property type="entry name" value="RRP15-LIKE PROTEIN"/>
    <property type="match status" value="1"/>
</dbReference>
<feature type="compositionally biased region" description="Basic and acidic residues" evidence="2">
    <location>
        <begin position="39"/>
        <end position="49"/>
    </location>
</feature>
<evidence type="ECO:0000313" key="4">
    <source>
        <dbReference type="Proteomes" id="UP000673691"/>
    </source>
</evidence>
<dbReference type="GO" id="GO:0000460">
    <property type="term" value="P:maturation of 5.8S rRNA"/>
    <property type="evidence" value="ECO:0007669"/>
    <property type="project" value="TreeGrafter"/>
</dbReference>
<evidence type="ECO:0000256" key="1">
    <source>
        <dbReference type="ARBA" id="ARBA00007462"/>
    </source>
</evidence>
<dbReference type="Pfam" id="PF07890">
    <property type="entry name" value="Rrp15p"/>
    <property type="match status" value="1"/>
</dbReference>
<name>A0A8H8DHC6_9FUNG</name>